<dbReference type="GO" id="GO:0006508">
    <property type="term" value="P:proteolysis"/>
    <property type="evidence" value="ECO:0007669"/>
    <property type="project" value="UniProtKB-KW"/>
</dbReference>
<evidence type="ECO:0000256" key="1">
    <source>
        <dbReference type="ARBA" id="ARBA00007074"/>
    </source>
</evidence>
<evidence type="ECO:0000313" key="7">
    <source>
        <dbReference type="EMBL" id="RZS62749.1"/>
    </source>
</evidence>
<dbReference type="Pfam" id="PF00877">
    <property type="entry name" value="NLPC_P60"/>
    <property type="match status" value="1"/>
</dbReference>
<keyword evidence="3 7" id="KW-0378">Hydrolase</keyword>
<evidence type="ECO:0000313" key="8">
    <source>
        <dbReference type="Proteomes" id="UP000293852"/>
    </source>
</evidence>
<reference evidence="7 8" key="1">
    <citation type="submission" date="2019-02" db="EMBL/GenBank/DDBJ databases">
        <title>Sequencing the genomes of 1000 actinobacteria strains.</title>
        <authorList>
            <person name="Klenk H.-P."/>
        </authorList>
    </citation>
    <scope>NUCLEOTIDE SEQUENCE [LARGE SCALE GENOMIC DNA]</scope>
    <source>
        <strain evidence="7 8">DSM 16932</strain>
    </source>
</reference>
<sequence length="291" mass="30014">MNSRTHARHRAERATLSTLTGAIKAVAGDAKGAGRSAVVVATAGGIAMSAMAPAVAEPLPASADETGEMVFLAPVSSADDSAVVLADAVADRVPAARRTVVQGGEGDETRARVEKLSYQARHALAVTPAVTVAQEARIDVERVSDDGVVQTVDVTPAPPPRPVAPVSRTPAASRSADRGGWGAAASIAQRYTGIPYVWGGSTPAGFDCSGLVAYVFGQLGVSLPHQSSAIRNSARTQHVARAQALPGDIIWSPGHVTIYIGGGRQVEAVRPGVASRVSQIWQSNPHFLRVV</sequence>
<keyword evidence="2" id="KW-0645">Protease</keyword>
<dbReference type="PROSITE" id="PS51935">
    <property type="entry name" value="NLPC_P60"/>
    <property type="match status" value="1"/>
</dbReference>
<dbReference type="InterPro" id="IPR038765">
    <property type="entry name" value="Papain-like_cys_pep_sf"/>
</dbReference>
<dbReference type="GO" id="GO:0008234">
    <property type="term" value="F:cysteine-type peptidase activity"/>
    <property type="evidence" value="ECO:0007669"/>
    <property type="project" value="UniProtKB-KW"/>
</dbReference>
<proteinExistence type="inferred from homology"/>
<dbReference type="AlphaFoldDB" id="A0A4Q7M971"/>
<dbReference type="RefSeq" id="WP_278025450.1">
    <property type="nucleotide sequence ID" value="NZ_SGWX01000001.1"/>
</dbReference>
<evidence type="ECO:0000259" key="6">
    <source>
        <dbReference type="PROSITE" id="PS51935"/>
    </source>
</evidence>
<dbReference type="InterPro" id="IPR000064">
    <property type="entry name" value="NLP_P60_dom"/>
</dbReference>
<dbReference type="SUPFAM" id="SSF54001">
    <property type="entry name" value="Cysteine proteinases"/>
    <property type="match status" value="1"/>
</dbReference>
<keyword evidence="4" id="KW-0788">Thiol protease</keyword>
<evidence type="ECO:0000256" key="4">
    <source>
        <dbReference type="ARBA" id="ARBA00022807"/>
    </source>
</evidence>
<dbReference type="InterPro" id="IPR051794">
    <property type="entry name" value="PG_Endopeptidase_C40"/>
</dbReference>
<accession>A0A4Q7M971</accession>
<protein>
    <submittedName>
        <fullName evidence="7">Cell wall-associated NlpC family hydrolase</fullName>
    </submittedName>
</protein>
<gene>
    <name evidence="7" type="ORF">EV386_3097</name>
</gene>
<evidence type="ECO:0000256" key="5">
    <source>
        <dbReference type="SAM" id="MobiDB-lite"/>
    </source>
</evidence>
<feature type="compositionally biased region" description="Low complexity" evidence="5">
    <location>
        <begin position="164"/>
        <end position="173"/>
    </location>
</feature>
<comment type="similarity">
    <text evidence="1">Belongs to the peptidase C40 family.</text>
</comment>
<evidence type="ECO:0000256" key="2">
    <source>
        <dbReference type="ARBA" id="ARBA00022670"/>
    </source>
</evidence>
<keyword evidence="8" id="KW-1185">Reference proteome</keyword>
<evidence type="ECO:0000256" key="3">
    <source>
        <dbReference type="ARBA" id="ARBA00022801"/>
    </source>
</evidence>
<dbReference type="PANTHER" id="PTHR47359:SF3">
    <property type="entry name" value="NLP_P60 DOMAIN-CONTAINING PROTEIN-RELATED"/>
    <property type="match status" value="1"/>
</dbReference>
<dbReference type="Gene3D" id="3.90.1720.10">
    <property type="entry name" value="endopeptidase domain like (from Nostoc punctiforme)"/>
    <property type="match status" value="1"/>
</dbReference>
<feature type="domain" description="NlpC/P60" evidence="6">
    <location>
        <begin position="178"/>
        <end position="291"/>
    </location>
</feature>
<dbReference type="PANTHER" id="PTHR47359">
    <property type="entry name" value="PEPTIDOGLYCAN DL-ENDOPEPTIDASE CWLO"/>
    <property type="match status" value="1"/>
</dbReference>
<comment type="caution">
    <text evidence="7">The sequence shown here is derived from an EMBL/GenBank/DDBJ whole genome shotgun (WGS) entry which is preliminary data.</text>
</comment>
<dbReference type="Proteomes" id="UP000293852">
    <property type="component" value="Unassembled WGS sequence"/>
</dbReference>
<dbReference type="EMBL" id="SGWX01000001">
    <property type="protein sequence ID" value="RZS62749.1"/>
    <property type="molecule type" value="Genomic_DNA"/>
</dbReference>
<name>A0A4Q7M971_9MICO</name>
<organism evidence="7 8">
    <name type="scientific">Xylanimonas ulmi</name>
    <dbReference type="NCBI Taxonomy" id="228973"/>
    <lineage>
        <taxon>Bacteria</taxon>
        <taxon>Bacillati</taxon>
        <taxon>Actinomycetota</taxon>
        <taxon>Actinomycetes</taxon>
        <taxon>Micrococcales</taxon>
        <taxon>Promicromonosporaceae</taxon>
        <taxon>Xylanimonas</taxon>
    </lineage>
</organism>
<feature type="region of interest" description="Disordered" evidence="5">
    <location>
        <begin position="152"/>
        <end position="178"/>
    </location>
</feature>